<dbReference type="InterPro" id="IPR035979">
    <property type="entry name" value="RBD_domain_sf"/>
</dbReference>
<gene>
    <name evidence="7" type="ORF">DFA_03692</name>
</gene>
<feature type="region of interest" description="Disordered" evidence="5">
    <location>
        <begin position="145"/>
        <end position="200"/>
    </location>
</feature>
<dbReference type="KEGG" id="dfa:DFA_03692"/>
<dbReference type="OMA" id="SHIFYGM"/>
<evidence type="ECO:0000259" key="6">
    <source>
        <dbReference type="PROSITE" id="PS50102"/>
    </source>
</evidence>
<dbReference type="Gene3D" id="3.30.70.330">
    <property type="match status" value="2"/>
</dbReference>
<feature type="compositionally biased region" description="Basic and acidic residues" evidence="5">
    <location>
        <begin position="1009"/>
        <end position="1018"/>
    </location>
</feature>
<evidence type="ECO:0000256" key="3">
    <source>
        <dbReference type="ARBA" id="ARBA00022839"/>
    </source>
</evidence>
<dbReference type="STRING" id="1054147.F4Q1Q5"/>
<accession>F4Q1Q5</accession>
<sequence length="1061" mass="120686">MGIPAFYRWLVDKYPKSIQYFQQQQQVEEQQEQDEVSSSSTTTTPLKIDPRCNNVKFNNLYIDMNGVIHNSTHAKGEPSVESIMASKPNTDDTIKENIFKRLNDIIVTTNPSDLVYIALDGVPPRAKATEQRRRRFRSAKDIREILSKGPKQPNPRHNNNNNHSSSSPSTSSPSTSSPPITTDESSDPSTPSTPAAATTPAVAQPNYLELLDKVFDSNSISPATEFMNKVNHWIGEYISTVLAKSHPHLAVVLSDTTVPGEGEHKIMDFIRGNHKNWSESTSHIFYGMDADLIFLGLSVHLQRFFVLRDFQSLSYGCSICKSEYHMSYECKSALAMKKLHASNKEGDIDWQSNGINTTKISVRNIPSQASEADIREIFSYYGEIVDIKFEKAPTKKPSLTAFIQFGSVDAVKDIACRGAYFYVNNIKLTIAQYYKDEKVEVESPLIEEQAENAVVEEDDGVYYNNSIFCTRLELDVTEKDVVDFFKPTGKVESVQFLTTPRRKAHPFKFCIINFGNLDDVKKSLTMDGKYLKGNKVTLKKSRPPAQKEPVVPEEPKPKVVISEEEKAEKEAEKEKRRIEKEEKANQFITIAGHGMNLDSSYFYLGLAEWDFERANELFIKFGRALSKQEDEYLTVERKFEFVNLDNLRQYIKYYLTFGLENESQLDINNCINDITVMCMLMGNDFLPHLPAVSIKDGSIELILGWYKDWIHNSIKSTGKVNYLTVDTNIIYSNFSELLNVLGNWESVIYPDKLERMGKKDLARLTHILKVSKEREDKEKEEAEANGRMASEFEEERNDILTSQLANLQEGELNYYKLKLQASTSEVENVKQWVCQSYVRGLSWVLKYYTVGCPDWKWSYNFHYAPLAADLAAYCKEMVVGKGFKDTSHIEFKLGAPLQPLAHLLSVLPVYSGKFLPAPLADLMKSKQLSTFYRERYRIDLNGEEVSWKGVVLVNFIDVSALESLANPIAEQLSKNDPHIAQLNKLGNDIYYLQGDAQSSPDSYKIFLDQQKKEEEESSHTNQSINNSSTASSGLNEKDFKWATRYLITLSPQDSDLYNSLD</sequence>
<protein>
    <recommendedName>
        <fullName evidence="6">RRM domain-containing protein</fullName>
    </recommendedName>
</protein>
<dbReference type="InterPro" id="IPR000504">
    <property type="entry name" value="RRM_dom"/>
</dbReference>
<dbReference type="InterPro" id="IPR027073">
    <property type="entry name" value="5_3_exoribonuclease"/>
</dbReference>
<feature type="domain" description="RRM" evidence="6">
    <location>
        <begin position="465"/>
        <end position="543"/>
    </location>
</feature>
<evidence type="ECO:0000256" key="5">
    <source>
        <dbReference type="SAM" id="MobiDB-lite"/>
    </source>
</evidence>
<dbReference type="PROSITE" id="PS50102">
    <property type="entry name" value="RRM"/>
    <property type="match status" value="2"/>
</dbReference>
<name>F4Q1Q5_CACFS</name>
<feature type="region of interest" description="Disordered" evidence="5">
    <location>
        <begin position="1009"/>
        <end position="1033"/>
    </location>
</feature>
<dbReference type="CDD" id="cd00590">
    <property type="entry name" value="RRM_SF"/>
    <property type="match status" value="1"/>
</dbReference>
<dbReference type="InterPro" id="IPR004859">
    <property type="entry name" value="Xrn1_N"/>
</dbReference>
<dbReference type="GO" id="GO:0000956">
    <property type="term" value="P:nuclear-transcribed mRNA catabolic process"/>
    <property type="evidence" value="ECO:0007669"/>
    <property type="project" value="TreeGrafter"/>
</dbReference>
<feature type="region of interest" description="Disordered" evidence="5">
    <location>
        <begin position="25"/>
        <end position="47"/>
    </location>
</feature>
<dbReference type="Pfam" id="PF03159">
    <property type="entry name" value="XRN_N"/>
    <property type="match status" value="1"/>
</dbReference>
<proteinExistence type="predicted"/>
<dbReference type="OrthoDB" id="372487at2759"/>
<reference evidence="8" key="1">
    <citation type="journal article" date="2011" name="Genome Res.">
        <title>Phylogeny-wide analysis of social amoeba genomes highlights ancient origins for complex intercellular communication.</title>
        <authorList>
            <person name="Heidel A.J."/>
            <person name="Lawal H.M."/>
            <person name="Felder M."/>
            <person name="Schilde C."/>
            <person name="Helps N.R."/>
            <person name="Tunggal B."/>
            <person name="Rivero F."/>
            <person name="John U."/>
            <person name="Schleicher M."/>
            <person name="Eichinger L."/>
            <person name="Platzer M."/>
            <person name="Noegel A.A."/>
            <person name="Schaap P."/>
            <person name="Gloeckner G."/>
        </authorList>
    </citation>
    <scope>NUCLEOTIDE SEQUENCE [LARGE SCALE GENOMIC DNA]</scope>
    <source>
        <strain evidence="8">SH3</strain>
    </source>
</reference>
<keyword evidence="3" id="KW-0269">Exonuclease</keyword>
<keyword evidence="1" id="KW-0540">Nuclease</keyword>
<evidence type="ECO:0000256" key="2">
    <source>
        <dbReference type="ARBA" id="ARBA00022801"/>
    </source>
</evidence>
<dbReference type="InterPro" id="IPR041412">
    <property type="entry name" value="Xrn1_helical"/>
</dbReference>
<dbReference type="SMART" id="SM00360">
    <property type="entry name" value="RRM"/>
    <property type="match status" value="2"/>
</dbReference>
<dbReference type="SUPFAM" id="SSF54928">
    <property type="entry name" value="RNA-binding domain, RBD"/>
    <property type="match status" value="2"/>
</dbReference>
<feature type="region of interest" description="Disordered" evidence="5">
    <location>
        <begin position="538"/>
        <end position="557"/>
    </location>
</feature>
<dbReference type="InterPro" id="IPR012677">
    <property type="entry name" value="Nucleotide-bd_a/b_plait_sf"/>
</dbReference>
<dbReference type="PANTHER" id="PTHR12341:SF71">
    <property type="entry name" value="RRM DOMAIN-CONTAINING PROTEIN"/>
    <property type="match status" value="1"/>
</dbReference>
<dbReference type="Gene3D" id="1.25.40.1050">
    <property type="match status" value="1"/>
</dbReference>
<dbReference type="Proteomes" id="UP000007797">
    <property type="component" value="Unassembled WGS sequence"/>
</dbReference>
<dbReference type="Pfam" id="PF17846">
    <property type="entry name" value="XRN_M"/>
    <property type="match status" value="2"/>
</dbReference>
<keyword evidence="8" id="KW-1185">Reference proteome</keyword>
<dbReference type="GO" id="GO:0005634">
    <property type="term" value="C:nucleus"/>
    <property type="evidence" value="ECO:0007669"/>
    <property type="project" value="TreeGrafter"/>
</dbReference>
<organism evidence="7 8">
    <name type="scientific">Cavenderia fasciculata</name>
    <name type="common">Slime mold</name>
    <name type="synonym">Dictyostelium fasciculatum</name>
    <dbReference type="NCBI Taxonomy" id="261658"/>
    <lineage>
        <taxon>Eukaryota</taxon>
        <taxon>Amoebozoa</taxon>
        <taxon>Evosea</taxon>
        <taxon>Eumycetozoa</taxon>
        <taxon>Dictyostelia</taxon>
        <taxon>Acytosteliales</taxon>
        <taxon>Cavenderiaceae</taxon>
        <taxon>Cavenderia</taxon>
    </lineage>
</organism>
<evidence type="ECO:0000313" key="7">
    <source>
        <dbReference type="EMBL" id="EGG18205.1"/>
    </source>
</evidence>
<evidence type="ECO:0000313" key="8">
    <source>
        <dbReference type="Proteomes" id="UP000007797"/>
    </source>
</evidence>
<dbReference type="PANTHER" id="PTHR12341">
    <property type="entry name" value="5'-&gt;3' EXORIBONUCLEASE"/>
    <property type="match status" value="1"/>
</dbReference>
<dbReference type="GO" id="GO:0004534">
    <property type="term" value="F:5'-3' RNA exonuclease activity"/>
    <property type="evidence" value="ECO:0007669"/>
    <property type="project" value="TreeGrafter"/>
</dbReference>
<dbReference type="AlphaFoldDB" id="F4Q1Q5"/>
<keyword evidence="2" id="KW-0378">Hydrolase</keyword>
<dbReference type="EMBL" id="GL883018">
    <property type="protein sequence ID" value="EGG18205.1"/>
    <property type="molecule type" value="Genomic_DNA"/>
</dbReference>
<evidence type="ECO:0000256" key="4">
    <source>
        <dbReference type="PROSITE-ProRule" id="PRU00176"/>
    </source>
</evidence>
<keyword evidence="4" id="KW-0694">RNA-binding</keyword>
<feature type="compositionally biased region" description="Polar residues" evidence="5">
    <location>
        <begin position="1019"/>
        <end position="1033"/>
    </location>
</feature>
<feature type="domain" description="RRM" evidence="6">
    <location>
        <begin position="358"/>
        <end position="433"/>
    </location>
</feature>
<dbReference type="RefSeq" id="XP_004357028.1">
    <property type="nucleotide sequence ID" value="XM_004356973.1"/>
</dbReference>
<dbReference type="Gene3D" id="3.40.50.12390">
    <property type="match status" value="1"/>
</dbReference>
<feature type="compositionally biased region" description="Low complexity" evidence="5">
    <location>
        <begin position="155"/>
        <end position="200"/>
    </location>
</feature>
<dbReference type="GeneID" id="14870405"/>
<dbReference type="GO" id="GO:0003723">
    <property type="term" value="F:RNA binding"/>
    <property type="evidence" value="ECO:0007669"/>
    <property type="project" value="UniProtKB-UniRule"/>
</dbReference>
<dbReference type="Pfam" id="PF00076">
    <property type="entry name" value="RRM_1"/>
    <property type="match status" value="2"/>
</dbReference>
<dbReference type="CDD" id="cd18673">
    <property type="entry name" value="PIN_XRN1-2-like"/>
    <property type="match status" value="1"/>
</dbReference>
<evidence type="ECO:0000256" key="1">
    <source>
        <dbReference type="ARBA" id="ARBA00022722"/>
    </source>
</evidence>